<dbReference type="AlphaFoldDB" id="A0A9W8A7A6"/>
<feature type="chain" id="PRO_5040770752" evidence="2">
    <location>
        <begin position="19"/>
        <end position="180"/>
    </location>
</feature>
<dbReference type="EMBL" id="JANBPT010000464">
    <property type="protein sequence ID" value="KAJ1919720.1"/>
    <property type="molecule type" value="Genomic_DNA"/>
</dbReference>
<comment type="caution">
    <text evidence="3">The sequence shown here is derived from an EMBL/GenBank/DDBJ whole genome shotgun (WGS) entry which is preliminary data.</text>
</comment>
<feature type="signal peptide" evidence="2">
    <location>
        <begin position="1"/>
        <end position="18"/>
    </location>
</feature>
<reference evidence="3" key="1">
    <citation type="submission" date="2022-07" db="EMBL/GenBank/DDBJ databases">
        <title>Phylogenomic reconstructions and comparative analyses of Kickxellomycotina fungi.</title>
        <authorList>
            <person name="Reynolds N.K."/>
            <person name="Stajich J.E."/>
            <person name="Barry K."/>
            <person name="Grigoriev I.V."/>
            <person name="Crous P."/>
            <person name="Smith M.E."/>
        </authorList>
    </citation>
    <scope>NUCLEOTIDE SEQUENCE</scope>
    <source>
        <strain evidence="3">RSA 861</strain>
    </source>
</reference>
<keyword evidence="4" id="KW-1185">Reference proteome</keyword>
<sequence length="180" mass="19701">MQTSLLLTASAGTYVALATSLPPTTVTTNDHLSAQGVITSGVSTSGPPKFADQVKGPQVSPANWDATKRNDSPAIEAAHAFEAGLSLPEVDPQVADAFNEITPRRLNHRPWGLEHGSRELGTQLRVSWRNLSAKKRETLRKVCGAGQAWKDYVVDTVTETYDIIRLCYYYSQHGMMIPFD</sequence>
<evidence type="ECO:0000256" key="1">
    <source>
        <dbReference type="SAM" id="MobiDB-lite"/>
    </source>
</evidence>
<accession>A0A9W8A7A6</accession>
<organism evidence="3 4">
    <name type="scientific">Tieghemiomyces parasiticus</name>
    <dbReference type="NCBI Taxonomy" id="78921"/>
    <lineage>
        <taxon>Eukaryota</taxon>
        <taxon>Fungi</taxon>
        <taxon>Fungi incertae sedis</taxon>
        <taxon>Zoopagomycota</taxon>
        <taxon>Kickxellomycotina</taxon>
        <taxon>Dimargaritomycetes</taxon>
        <taxon>Dimargaritales</taxon>
        <taxon>Dimargaritaceae</taxon>
        <taxon>Tieghemiomyces</taxon>
    </lineage>
</organism>
<protein>
    <submittedName>
        <fullName evidence="3">Uncharacterized protein</fullName>
    </submittedName>
</protein>
<feature type="region of interest" description="Disordered" evidence="1">
    <location>
        <begin position="38"/>
        <end position="68"/>
    </location>
</feature>
<gene>
    <name evidence="3" type="ORF">IWQ60_007172</name>
</gene>
<proteinExistence type="predicted"/>
<evidence type="ECO:0000313" key="3">
    <source>
        <dbReference type="EMBL" id="KAJ1919720.1"/>
    </source>
</evidence>
<evidence type="ECO:0000313" key="4">
    <source>
        <dbReference type="Proteomes" id="UP001150569"/>
    </source>
</evidence>
<name>A0A9W8A7A6_9FUNG</name>
<keyword evidence="2" id="KW-0732">Signal</keyword>
<dbReference type="Proteomes" id="UP001150569">
    <property type="component" value="Unassembled WGS sequence"/>
</dbReference>
<evidence type="ECO:0000256" key="2">
    <source>
        <dbReference type="SAM" id="SignalP"/>
    </source>
</evidence>